<evidence type="ECO:0000256" key="4">
    <source>
        <dbReference type="ARBA" id="ARBA00022946"/>
    </source>
</evidence>
<comment type="subcellular location">
    <subcellularLocation>
        <location evidence="1">Mitochondrion</location>
    </subcellularLocation>
</comment>
<dbReference type="PANTHER" id="PTHR36091:SF1">
    <property type="entry name" value="ALTERED INHERITANCE OF MITOCHONDRIA PROTEIN 9, MITOCHONDRIAL"/>
    <property type="match status" value="1"/>
</dbReference>
<evidence type="ECO:0000256" key="6">
    <source>
        <dbReference type="ARBA" id="ARBA00031849"/>
    </source>
</evidence>
<proteinExistence type="inferred from homology"/>
<gene>
    <name evidence="7" type="ORF">BDV25DRAFT_171553</name>
</gene>
<dbReference type="AlphaFoldDB" id="A0A5N6TYI2"/>
<reference evidence="7 8" key="1">
    <citation type="submission" date="2019-04" db="EMBL/GenBank/DDBJ databases">
        <title>Friends and foes A comparative genomics study of 23 Aspergillus species from section Flavi.</title>
        <authorList>
            <consortium name="DOE Joint Genome Institute"/>
            <person name="Kjaerbolling I."/>
            <person name="Vesth T."/>
            <person name="Frisvad J.C."/>
            <person name="Nybo J.L."/>
            <person name="Theobald S."/>
            <person name="Kildgaard S."/>
            <person name="Isbrandt T."/>
            <person name="Kuo A."/>
            <person name="Sato A."/>
            <person name="Lyhne E.K."/>
            <person name="Kogle M.E."/>
            <person name="Wiebenga A."/>
            <person name="Kun R.S."/>
            <person name="Lubbers R.J."/>
            <person name="Makela M.R."/>
            <person name="Barry K."/>
            <person name="Chovatia M."/>
            <person name="Clum A."/>
            <person name="Daum C."/>
            <person name="Haridas S."/>
            <person name="He G."/>
            <person name="LaButti K."/>
            <person name="Lipzen A."/>
            <person name="Mondo S."/>
            <person name="Riley R."/>
            <person name="Salamov A."/>
            <person name="Simmons B.A."/>
            <person name="Magnuson J.K."/>
            <person name="Henrissat B."/>
            <person name="Mortensen U.H."/>
            <person name="Larsen T.O."/>
            <person name="Devries R.P."/>
            <person name="Grigoriev I.V."/>
            <person name="Machida M."/>
            <person name="Baker S.E."/>
            <person name="Andersen M.R."/>
        </authorList>
    </citation>
    <scope>NUCLEOTIDE SEQUENCE [LARGE SCALE GENOMIC DNA]</scope>
    <source>
        <strain evidence="7 8">IBT 18842</strain>
    </source>
</reference>
<dbReference type="InterPro" id="IPR011009">
    <property type="entry name" value="Kinase-like_dom_sf"/>
</dbReference>
<evidence type="ECO:0000313" key="7">
    <source>
        <dbReference type="EMBL" id="KAE8151314.1"/>
    </source>
</evidence>
<evidence type="ECO:0000256" key="3">
    <source>
        <dbReference type="ARBA" id="ARBA00016197"/>
    </source>
</evidence>
<organism evidence="7 8">
    <name type="scientific">Aspergillus avenaceus</name>
    <dbReference type="NCBI Taxonomy" id="36643"/>
    <lineage>
        <taxon>Eukaryota</taxon>
        <taxon>Fungi</taxon>
        <taxon>Dikarya</taxon>
        <taxon>Ascomycota</taxon>
        <taxon>Pezizomycotina</taxon>
        <taxon>Eurotiomycetes</taxon>
        <taxon>Eurotiomycetidae</taxon>
        <taxon>Eurotiales</taxon>
        <taxon>Aspergillaceae</taxon>
        <taxon>Aspergillus</taxon>
        <taxon>Aspergillus subgen. Circumdati</taxon>
    </lineage>
</organism>
<keyword evidence="4" id="KW-0809">Transit peptide</keyword>
<dbReference type="OrthoDB" id="2831558at2759"/>
<keyword evidence="5" id="KW-0496">Mitochondrion</keyword>
<evidence type="ECO:0000256" key="1">
    <source>
        <dbReference type="ARBA" id="ARBA00004173"/>
    </source>
</evidence>
<dbReference type="Proteomes" id="UP000325780">
    <property type="component" value="Unassembled WGS sequence"/>
</dbReference>
<keyword evidence="7" id="KW-0418">Kinase</keyword>
<evidence type="ECO:0000313" key="8">
    <source>
        <dbReference type="Proteomes" id="UP000325780"/>
    </source>
</evidence>
<dbReference type="EMBL" id="ML742073">
    <property type="protein sequence ID" value="KAE8151314.1"/>
    <property type="molecule type" value="Genomic_DNA"/>
</dbReference>
<accession>A0A5N6TYI2</accession>
<dbReference type="GO" id="GO:0005739">
    <property type="term" value="C:mitochondrion"/>
    <property type="evidence" value="ECO:0007669"/>
    <property type="project" value="UniProtKB-SubCell"/>
</dbReference>
<dbReference type="InterPro" id="IPR051035">
    <property type="entry name" value="Mito_inheritance_9"/>
</dbReference>
<keyword evidence="8" id="KW-1185">Reference proteome</keyword>
<evidence type="ECO:0000256" key="5">
    <source>
        <dbReference type="ARBA" id="ARBA00023128"/>
    </source>
</evidence>
<name>A0A5N6TYI2_ASPAV</name>
<sequence length="512" mass="58102">MASTLASDECAFPQNCPIHFDKRISLDPHSYSSGRWLRRDKSERAARYIKFDFNALCQKVLEVAPGADIITDCKKLEGGFNRVFIFTLNDGRRVVARLPFTLAGPAKLTTASETKIPIPAILDWSNDAKSTNNTIGSEYIIMEHAAGVSLHQKWPSMAGDQRVRCIDAIYRKMKEVVDLRFPAFGSVYFANYLDLSGTYPLDEEFCIGPHCGTRYWDCSVGERRYYHSVRPNQGPWGNIGEFCDGLIDAGLSRLPPSVSNIDNAPSYHGLSRTHRSLLESARAMLRQISTDHRIAEAAIPLLFHPDLHKRNIFVSEDDPATITGIIDWQATSIEPAFWYSDEIPDFATPIEPGDDVYTEAFEVSSQFHTPILSSPRLMDENLFRPFRYSYRTWKDGAVALRHDMIETARCWKELGLVGQCPYPIPSPKELADHEKEYKLFEAAQFLKRDLANLLNTASDGWVPPEAWEATELAHREMFTGMLQAVLTNQEPDEDEPVRDEKILRSIWPFDID</sequence>
<keyword evidence="7" id="KW-0808">Transferase</keyword>
<dbReference type="GO" id="GO:0016301">
    <property type="term" value="F:kinase activity"/>
    <property type="evidence" value="ECO:0007669"/>
    <property type="project" value="UniProtKB-KW"/>
</dbReference>
<dbReference type="SUPFAM" id="SSF56112">
    <property type="entry name" value="Protein kinase-like (PK-like)"/>
    <property type="match status" value="1"/>
</dbReference>
<comment type="similarity">
    <text evidence="2">Belongs to the AIM9 family.</text>
</comment>
<evidence type="ECO:0000256" key="2">
    <source>
        <dbReference type="ARBA" id="ARBA00005543"/>
    </source>
</evidence>
<dbReference type="PANTHER" id="PTHR36091">
    <property type="entry name" value="ALTERED INHERITANCE OF MITOCHONDRIA PROTEIN 9, MITOCHONDRIAL"/>
    <property type="match status" value="1"/>
</dbReference>
<protein>
    <recommendedName>
        <fullName evidence="3">Altered inheritance of mitochondria protein 9, mitochondrial</fullName>
    </recommendedName>
    <alternativeName>
        <fullName evidence="6">Found in mitochondrial proteome protein 29</fullName>
    </alternativeName>
</protein>